<dbReference type="OrthoDB" id="5405293at2"/>
<dbReference type="HOGENOM" id="CLU_070533_2_0_6"/>
<dbReference type="eggNOG" id="COG0372">
    <property type="taxonomic scope" value="Bacteria"/>
</dbReference>
<dbReference type="UniPathway" id="UPA00223">
    <property type="reaction ID" value="UER00717"/>
</dbReference>
<gene>
    <name evidence="3" type="ordered locus">HCH_02563</name>
</gene>
<dbReference type="Gene3D" id="1.10.580.10">
    <property type="entry name" value="Citrate Synthase, domain 1"/>
    <property type="match status" value="1"/>
</dbReference>
<protein>
    <recommendedName>
        <fullName evidence="2">citrate synthase (unknown stereospecificity)</fullName>
        <ecNumber evidence="2">2.3.3.16</ecNumber>
    </recommendedName>
</protein>
<accession>Q2SJ11</accession>
<evidence type="ECO:0000313" key="4">
    <source>
        <dbReference type="Proteomes" id="UP000000238"/>
    </source>
</evidence>
<evidence type="ECO:0000256" key="1">
    <source>
        <dbReference type="ARBA" id="ARBA00004751"/>
    </source>
</evidence>
<comment type="pathway">
    <text evidence="1">Carbohydrate metabolism; tricarboxylic acid cycle; isocitrate from oxaloacetate: step 1/2.</text>
</comment>
<organism evidence="3 4">
    <name type="scientific">Hahella chejuensis (strain KCTC 2396)</name>
    <dbReference type="NCBI Taxonomy" id="349521"/>
    <lineage>
        <taxon>Bacteria</taxon>
        <taxon>Pseudomonadati</taxon>
        <taxon>Pseudomonadota</taxon>
        <taxon>Gammaproteobacteria</taxon>
        <taxon>Oceanospirillales</taxon>
        <taxon>Hahellaceae</taxon>
        <taxon>Hahella</taxon>
    </lineage>
</organism>
<proteinExistence type="predicted"/>
<sequence length="263" mass="29911">MSNKHLRQQETAHETAMGKAFLCERVVFRGKDLHQELSERDWFSLYLYSITGKFYTPEQMRMLNYIWVCTSYPDPSIWPNHVAELAGNVRSTPSLSLMSGLSISEASIYGRRPDRRAIDFLQRTRKALDAGEELSGLINAALKKYRVIYGYGRPLARLDERVLHLVKKARDLGFADGPHFTLALEIYHYLKKNKRLTINVAALAAAIGADFGMSPEEYQLYLTPCFIAGMVPCYLDGAAKPEGSVFPMRCESIQYSGPERRSW</sequence>
<dbReference type="InterPro" id="IPR016143">
    <property type="entry name" value="Citrate_synth-like_sm_a-sub"/>
</dbReference>
<dbReference type="SUPFAM" id="SSF48256">
    <property type="entry name" value="Citrate synthase"/>
    <property type="match status" value="1"/>
</dbReference>
<evidence type="ECO:0000256" key="2">
    <source>
        <dbReference type="ARBA" id="ARBA00012972"/>
    </source>
</evidence>
<dbReference type="Gene3D" id="1.10.230.10">
    <property type="entry name" value="Cytochrome P450-Terp, domain 2"/>
    <property type="match status" value="1"/>
</dbReference>
<reference evidence="3 4" key="1">
    <citation type="journal article" date="2005" name="Nucleic Acids Res.">
        <title>Genomic blueprint of Hahella chejuensis, a marine microbe producing an algicidal agent.</title>
        <authorList>
            <person name="Jeong H."/>
            <person name="Yim J.H."/>
            <person name="Lee C."/>
            <person name="Choi S.-H."/>
            <person name="Park Y.K."/>
            <person name="Yoon S.H."/>
            <person name="Hur C.-G."/>
            <person name="Kang H.-Y."/>
            <person name="Kim D."/>
            <person name="Lee H.H."/>
            <person name="Park K.H."/>
            <person name="Park S.-H."/>
            <person name="Park H.-S."/>
            <person name="Lee H.K."/>
            <person name="Oh T.K."/>
            <person name="Kim J.F."/>
        </authorList>
    </citation>
    <scope>NUCLEOTIDE SEQUENCE [LARGE SCALE GENOMIC DNA]</scope>
    <source>
        <strain evidence="3 4">KCTC 2396</strain>
    </source>
</reference>
<dbReference type="Proteomes" id="UP000000238">
    <property type="component" value="Chromosome"/>
</dbReference>
<dbReference type="InterPro" id="IPR036969">
    <property type="entry name" value="Citrate_synthase_sf"/>
</dbReference>
<dbReference type="InterPro" id="IPR016142">
    <property type="entry name" value="Citrate_synth-like_lrg_a-sub"/>
</dbReference>
<dbReference type="AlphaFoldDB" id="Q2SJ11"/>
<dbReference type="STRING" id="349521.HCH_02563"/>
<dbReference type="Pfam" id="PF00285">
    <property type="entry name" value="Citrate_synt"/>
    <property type="match status" value="1"/>
</dbReference>
<dbReference type="EMBL" id="CP000155">
    <property type="protein sequence ID" value="ABC29363.1"/>
    <property type="molecule type" value="Genomic_DNA"/>
</dbReference>
<dbReference type="InterPro" id="IPR002020">
    <property type="entry name" value="Citrate_synthase"/>
</dbReference>
<dbReference type="GO" id="GO:0006099">
    <property type="term" value="P:tricarboxylic acid cycle"/>
    <property type="evidence" value="ECO:0007669"/>
    <property type="project" value="UniProtKB-UniPathway"/>
</dbReference>
<dbReference type="EC" id="2.3.3.16" evidence="2"/>
<evidence type="ECO:0000313" key="3">
    <source>
        <dbReference type="EMBL" id="ABC29363.1"/>
    </source>
</evidence>
<dbReference type="KEGG" id="hch:HCH_02563"/>
<dbReference type="GO" id="GO:0036440">
    <property type="term" value="F:citrate synthase activity"/>
    <property type="evidence" value="ECO:0007669"/>
    <property type="project" value="UniProtKB-EC"/>
</dbReference>
<keyword evidence="4" id="KW-1185">Reference proteome</keyword>
<name>Q2SJ11_HAHCH</name>
<dbReference type="RefSeq" id="WP_011396432.1">
    <property type="nucleotide sequence ID" value="NC_007645.1"/>
</dbReference>